<proteinExistence type="predicted"/>
<dbReference type="InterPro" id="IPR011050">
    <property type="entry name" value="Pectin_lyase_fold/virulence"/>
</dbReference>
<dbReference type="SUPFAM" id="SSF51126">
    <property type="entry name" value="Pectin lyase-like"/>
    <property type="match status" value="1"/>
</dbReference>
<dbReference type="Proteomes" id="UP001190700">
    <property type="component" value="Unassembled WGS sequence"/>
</dbReference>
<sequence>MISTPWRQTAFALASAAHVRMGVDAAPALQRVAASPDLLALIMCWVPLIIPDDASSLFLALQRAASGQRLLLRCGEHSVSGRLRIDRHVFLSGEEGACIRGTLVLGAEGGEISDLTVDDGGDCCLRCEGGDWTLRDLRLRCCHSAALHVSGSARVVLCGCTLGGDEDHGTAVMLSAYGSVQQTGMRKRACYGVVVKDRAACRVRECALTCISEAAVLLLARSQAVLEKCVMSEGVTCGFDSGRGRGRLLEVRGCALELEKLWGDMDRPRQVVWEDDNKRRNRNRVNLYYIRVPATETLLGCPWGNW</sequence>
<keyword evidence="2" id="KW-1185">Reference proteome</keyword>
<dbReference type="AlphaFoldDB" id="A0AAE0BGU8"/>
<accession>A0AAE0BGU8</accession>
<evidence type="ECO:0008006" key="3">
    <source>
        <dbReference type="Google" id="ProtNLM"/>
    </source>
</evidence>
<dbReference type="EMBL" id="LGRX02035260">
    <property type="protein sequence ID" value="KAK3235623.1"/>
    <property type="molecule type" value="Genomic_DNA"/>
</dbReference>
<comment type="caution">
    <text evidence="1">The sequence shown here is derived from an EMBL/GenBank/DDBJ whole genome shotgun (WGS) entry which is preliminary data.</text>
</comment>
<gene>
    <name evidence="1" type="ORF">CYMTET_54184</name>
</gene>
<reference evidence="1 2" key="1">
    <citation type="journal article" date="2015" name="Genome Biol. Evol.">
        <title>Comparative Genomics of a Bacterivorous Green Alga Reveals Evolutionary Causalities and Consequences of Phago-Mixotrophic Mode of Nutrition.</title>
        <authorList>
            <person name="Burns J.A."/>
            <person name="Paasch A."/>
            <person name="Narechania A."/>
            <person name="Kim E."/>
        </authorList>
    </citation>
    <scope>NUCLEOTIDE SEQUENCE [LARGE SCALE GENOMIC DNA]</scope>
    <source>
        <strain evidence="1 2">PLY_AMNH</strain>
    </source>
</reference>
<protein>
    <recommendedName>
        <fullName evidence="3">Right handed beta helix domain-containing protein</fullName>
    </recommendedName>
</protein>
<organism evidence="1 2">
    <name type="scientific">Cymbomonas tetramitiformis</name>
    <dbReference type="NCBI Taxonomy" id="36881"/>
    <lineage>
        <taxon>Eukaryota</taxon>
        <taxon>Viridiplantae</taxon>
        <taxon>Chlorophyta</taxon>
        <taxon>Pyramimonadophyceae</taxon>
        <taxon>Pyramimonadales</taxon>
        <taxon>Pyramimonadaceae</taxon>
        <taxon>Cymbomonas</taxon>
    </lineage>
</organism>
<name>A0AAE0BGU8_9CHLO</name>
<evidence type="ECO:0000313" key="2">
    <source>
        <dbReference type="Proteomes" id="UP001190700"/>
    </source>
</evidence>
<evidence type="ECO:0000313" key="1">
    <source>
        <dbReference type="EMBL" id="KAK3235623.1"/>
    </source>
</evidence>